<name>A0ACB9D8W1_9ASTR</name>
<evidence type="ECO:0000313" key="2">
    <source>
        <dbReference type="Proteomes" id="UP001056120"/>
    </source>
</evidence>
<accession>A0ACB9D8W1</accession>
<proteinExistence type="predicted"/>
<reference evidence="1 2" key="2">
    <citation type="journal article" date="2022" name="Mol. Ecol. Resour.">
        <title>The genomes of chicory, endive, great burdock and yacon provide insights into Asteraceae paleo-polyploidization history and plant inulin production.</title>
        <authorList>
            <person name="Fan W."/>
            <person name="Wang S."/>
            <person name="Wang H."/>
            <person name="Wang A."/>
            <person name="Jiang F."/>
            <person name="Liu H."/>
            <person name="Zhao H."/>
            <person name="Xu D."/>
            <person name="Zhang Y."/>
        </authorList>
    </citation>
    <scope>NUCLEOTIDE SEQUENCE [LARGE SCALE GENOMIC DNA]</scope>
    <source>
        <strain evidence="2">cv. Yunnan</strain>
        <tissue evidence="1">Leaves</tissue>
    </source>
</reference>
<gene>
    <name evidence="1" type="ORF">L1987_60399</name>
</gene>
<protein>
    <submittedName>
        <fullName evidence="1">Uncharacterized protein</fullName>
    </submittedName>
</protein>
<comment type="caution">
    <text evidence="1">The sequence shown here is derived from an EMBL/GenBank/DDBJ whole genome shotgun (WGS) entry which is preliminary data.</text>
</comment>
<dbReference type="EMBL" id="CM042037">
    <property type="protein sequence ID" value="KAI3742706.1"/>
    <property type="molecule type" value="Genomic_DNA"/>
</dbReference>
<reference evidence="2" key="1">
    <citation type="journal article" date="2022" name="Mol. Ecol. Resour.">
        <title>The genomes of chicory, endive, great burdock and yacon provide insights into Asteraceae palaeo-polyploidization history and plant inulin production.</title>
        <authorList>
            <person name="Fan W."/>
            <person name="Wang S."/>
            <person name="Wang H."/>
            <person name="Wang A."/>
            <person name="Jiang F."/>
            <person name="Liu H."/>
            <person name="Zhao H."/>
            <person name="Xu D."/>
            <person name="Zhang Y."/>
        </authorList>
    </citation>
    <scope>NUCLEOTIDE SEQUENCE [LARGE SCALE GENOMIC DNA]</scope>
    <source>
        <strain evidence="2">cv. Yunnan</strain>
    </source>
</reference>
<evidence type="ECO:0000313" key="1">
    <source>
        <dbReference type="EMBL" id="KAI3742706.1"/>
    </source>
</evidence>
<organism evidence="1 2">
    <name type="scientific">Smallanthus sonchifolius</name>
    <dbReference type="NCBI Taxonomy" id="185202"/>
    <lineage>
        <taxon>Eukaryota</taxon>
        <taxon>Viridiplantae</taxon>
        <taxon>Streptophyta</taxon>
        <taxon>Embryophyta</taxon>
        <taxon>Tracheophyta</taxon>
        <taxon>Spermatophyta</taxon>
        <taxon>Magnoliopsida</taxon>
        <taxon>eudicotyledons</taxon>
        <taxon>Gunneridae</taxon>
        <taxon>Pentapetalae</taxon>
        <taxon>asterids</taxon>
        <taxon>campanulids</taxon>
        <taxon>Asterales</taxon>
        <taxon>Asteraceae</taxon>
        <taxon>Asteroideae</taxon>
        <taxon>Heliantheae alliance</taxon>
        <taxon>Millerieae</taxon>
        <taxon>Smallanthus</taxon>
    </lineage>
</organism>
<dbReference type="Proteomes" id="UP001056120">
    <property type="component" value="Linkage Group LG20"/>
</dbReference>
<keyword evidence="2" id="KW-1185">Reference proteome</keyword>
<sequence>MREPLRWRDMTSLVDPTSLPPMNTAGTRGDEEINASQNYKKMKSNSGLNLLKTKKWTKNGISRKKILIEMKEKYRTRLCDPLIIFVMV</sequence>